<evidence type="ECO:0000313" key="2">
    <source>
        <dbReference type="EMBL" id="SUZ60337.1"/>
    </source>
</evidence>
<name>A0A381P1E1_9ZZZZ</name>
<dbReference type="AlphaFoldDB" id="A0A381P1E1"/>
<reference evidence="2" key="1">
    <citation type="submission" date="2018-05" db="EMBL/GenBank/DDBJ databases">
        <authorList>
            <person name="Lanie J.A."/>
            <person name="Ng W.-L."/>
            <person name="Kazmierczak K.M."/>
            <person name="Andrzejewski T.M."/>
            <person name="Davidsen T.M."/>
            <person name="Wayne K.J."/>
            <person name="Tettelin H."/>
            <person name="Glass J.I."/>
            <person name="Rusch D."/>
            <person name="Podicherti R."/>
            <person name="Tsui H.-C.T."/>
            <person name="Winkler M.E."/>
        </authorList>
    </citation>
    <scope>NUCLEOTIDE SEQUENCE</scope>
</reference>
<gene>
    <name evidence="2" type="ORF">METZ01_LOCUS13191</name>
</gene>
<dbReference type="PANTHER" id="PTHR42678:SF5">
    <property type="entry name" value="GLUTAMYL-TRNA(GLN) AMIDOTRANSFERASE SUBUNIT A"/>
    <property type="match status" value="1"/>
</dbReference>
<dbReference type="EMBL" id="UINC01000736">
    <property type="protein sequence ID" value="SUZ60337.1"/>
    <property type="molecule type" value="Genomic_DNA"/>
</dbReference>
<feature type="domain" description="Amidase" evidence="1">
    <location>
        <begin position="53"/>
        <end position="486"/>
    </location>
</feature>
<dbReference type="Pfam" id="PF01425">
    <property type="entry name" value="Amidase"/>
    <property type="match status" value="1"/>
</dbReference>
<dbReference type="SUPFAM" id="SSF75304">
    <property type="entry name" value="Amidase signature (AS) enzymes"/>
    <property type="match status" value="1"/>
</dbReference>
<protein>
    <recommendedName>
        <fullName evidence="1">Amidase domain-containing protein</fullName>
    </recommendedName>
</protein>
<dbReference type="InterPro" id="IPR036928">
    <property type="entry name" value="AS_sf"/>
</dbReference>
<dbReference type="PANTHER" id="PTHR42678">
    <property type="entry name" value="AMIDASE"/>
    <property type="match status" value="1"/>
</dbReference>
<organism evidence="2">
    <name type="scientific">marine metagenome</name>
    <dbReference type="NCBI Taxonomy" id="408172"/>
    <lineage>
        <taxon>unclassified sequences</taxon>
        <taxon>metagenomes</taxon>
        <taxon>ecological metagenomes</taxon>
    </lineage>
</organism>
<dbReference type="Gene3D" id="3.90.1300.10">
    <property type="entry name" value="Amidase signature (AS) domain"/>
    <property type="match status" value="1"/>
</dbReference>
<proteinExistence type="predicted"/>
<accession>A0A381P1E1</accession>
<evidence type="ECO:0000259" key="1">
    <source>
        <dbReference type="Pfam" id="PF01425"/>
    </source>
</evidence>
<dbReference type="InterPro" id="IPR023631">
    <property type="entry name" value="Amidase_dom"/>
</dbReference>
<feature type="non-terminal residue" evidence="2">
    <location>
        <position position="1"/>
    </location>
</feature>
<sequence length="635" mass="67553">VYVKGPRILKLLLTVVALLCSLPIPANAQIEVAEASIAELQEAMETGAVTSAEITRMYLSRIRAYDKAGPVLNAMIWVNWDAVAEAQMLDRERARTGPRGALHGIPIILKDNYDTFDLPTSAGTLALAANIPPDDARQVQKLREAGVVILGKSNMHELASGITTIGSLGGQTLNPYDLRRNPGGSSGGTGTAIAASFAAVGWGSDTCGSIRIPSSQNNLVGLRPTKGLSSIDGIVPLSHSQDVGGPLARSMEDLAIALDATIGADPADPATTILEGRELPSFVSALNPSALSGARIGILESYFGEGGVEAPAANIVRQAIEKMVELGADTITIEIPNLQNLISGSGVIGHEFKWDLIDYLAAVPDAPVSSLEEMLELGLIHEALTPGMRRRNAPESRDTDAYATALAKREPLRNAVVSVIEENQVDALIYPTMREPPSIIGQPQRGSNCSLSANTGLPALSIPAGWTGGLPIGLELLGRSLDDARLVALGYAYEQATNHRRTPVSAPPLLSGRAAKPITFTVRTTTDGAPRSTVRARARVRFTYNSLTGTLAYNIRVSGVRADDVFAIVLSTNDEEGRPYIERRLSGPSISSAQGTLTLDTDERERLESGEFYLELMTRNHPFGTGKNQVLPVRR</sequence>